<dbReference type="SUPFAM" id="SSF55874">
    <property type="entry name" value="ATPase domain of HSP90 chaperone/DNA topoisomerase II/histidine kinase"/>
    <property type="match status" value="1"/>
</dbReference>
<dbReference type="InterPro" id="IPR035965">
    <property type="entry name" value="PAS-like_dom_sf"/>
</dbReference>
<dbReference type="SUPFAM" id="SSF52172">
    <property type="entry name" value="CheY-like"/>
    <property type="match status" value="1"/>
</dbReference>
<dbReference type="Pfam" id="PF17158">
    <property type="entry name" value="MASE4"/>
    <property type="match status" value="1"/>
</dbReference>
<dbReference type="InterPro" id="IPR036890">
    <property type="entry name" value="HATPase_C_sf"/>
</dbReference>
<dbReference type="FunFam" id="1.10.287.130:FF:000038">
    <property type="entry name" value="Sensory transduction histidine kinase"/>
    <property type="match status" value="1"/>
</dbReference>
<dbReference type="GO" id="GO:0006355">
    <property type="term" value="P:regulation of DNA-templated transcription"/>
    <property type="evidence" value="ECO:0007669"/>
    <property type="project" value="InterPro"/>
</dbReference>
<dbReference type="Gene3D" id="1.10.287.130">
    <property type="match status" value="1"/>
</dbReference>
<dbReference type="InterPro" id="IPR011006">
    <property type="entry name" value="CheY-like_superfamily"/>
</dbReference>
<dbReference type="SMART" id="SM00091">
    <property type="entry name" value="PAS"/>
    <property type="match status" value="1"/>
</dbReference>
<evidence type="ECO:0000256" key="2">
    <source>
        <dbReference type="ARBA" id="ARBA00004429"/>
    </source>
</evidence>
<evidence type="ECO:0000256" key="11">
    <source>
        <dbReference type="PROSITE-ProRule" id="PRU00169"/>
    </source>
</evidence>
<dbReference type="PANTHER" id="PTHR43047:SF72">
    <property type="entry name" value="OSMOSENSING HISTIDINE PROTEIN KINASE SLN1"/>
    <property type="match status" value="1"/>
</dbReference>
<dbReference type="InterPro" id="IPR003661">
    <property type="entry name" value="HisK_dim/P_dom"/>
</dbReference>
<dbReference type="PANTHER" id="PTHR43047">
    <property type="entry name" value="TWO-COMPONENT HISTIDINE PROTEIN KINASE"/>
    <property type="match status" value="1"/>
</dbReference>
<organism evidence="16 17">
    <name type="scientific">Pseudoduganella namucuonensis</name>
    <dbReference type="NCBI Taxonomy" id="1035707"/>
    <lineage>
        <taxon>Bacteria</taxon>
        <taxon>Pseudomonadati</taxon>
        <taxon>Pseudomonadota</taxon>
        <taxon>Betaproteobacteria</taxon>
        <taxon>Burkholderiales</taxon>
        <taxon>Oxalobacteraceae</taxon>
        <taxon>Telluria group</taxon>
        <taxon>Pseudoduganella</taxon>
    </lineage>
</organism>
<evidence type="ECO:0000256" key="7">
    <source>
        <dbReference type="ARBA" id="ARBA00022777"/>
    </source>
</evidence>
<feature type="transmembrane region" description="Helical" evidence="12">
    <location>
        <begin position="25"/>
        <end position="44"/>
    </location>
</feature>
<keyword evidence="4 11" id="KW-0597">Phosphoprotein</keyword>
<dbReference type="NCBIfam" id="TIGR00229">
    <property type="entry name" value="sensory_box"/>
    <property type="match status" value="1"/>
</dbReference>
<sequence length="850" mass="92728">MATLLPVENLPLLPTMPVEPHARRLAMLVVLTSIVVFLAVVPFAKVKLAPVHAFIPIYESALLLNDLITAAMLFGHFSILRSRALLVLACGYLYTGVITIPHALTFPGVFAPAGLLGAGAQSTAWLYVFWHVGFPLCVMAYAWSSRRERGQPRLIQRPRLAAAAGIAVALAMVGAATLLSTVHHDALPPILESGRYTLAGNVVLTSTWIFSAVAVVMLWRYTRHSMLDLWLFVVMCAWICDVALSAVLNGGRFDVGFYAGRIYGLLAASYVLVVLLLESNRLYARLAVSHGEALRRSGDLQRLHAQSEERAGQYACALDELHYKDEEIRAVVQNIVDCVITLDAKGVVRSANPAVRQVFGYAADEVVGRDILTLIPELEYDAYFRPRETQDHAQGLDASGEVEGLHKNGQRIPLELAINEFEVHDERLFIGVLREISERKRFISELWQARANAEEANKAKSAFLANMSHELRTPLNAILGFAQILVSDTLPLTADKRRHFTTHILKAGKHLLELINEVLDLAKVESGTLSLSPEPVELAELIVSCQQMIEPIADKRGIGLVFSVDAGLHVLADRTRLKQVLLNLMSNAVKYNRPGGAVHLGCTSPAAGRVRITVRDDGEGLAPAQLEQLFQPFSRLGREADTEEGTGIGLVVTKRLVELMGGEIGVSSTEGVGSVFWVELRSAIAVLNIGMGEALARAKASAPAGDKPLAQPVRTLLYVEDNPANLALVREILAFRRDLVLMTATDAGQGLEMARRHQPVVILMDINLPGMSGNEAMEILRADPETAHVPVIALSANAMPRDVAKSMATGFHRYLTKPIDIDEFFAALDGALELAQEEPCGKSRKKRLQG</sequence>
<feature type="transmembrane region" description="Helical" evidence="12">
    <location>
        <begin position="202"/>
        <end position="222"/>
    </location>
</feature>
<protein>
    <recommendedName>
        <fullName evidence="3">histidine kinase</fullName>
        <ecNumber evidence="3">2.7.13.3</ecNumber>
    </recommendedName>
</protein>
<dbReference type="GO" id="GO:0005886">
    <property type="term" value="C:plasma membrane"/>
    <property type="evidence" value="ECO:0007669"/>
    <property type="project" value="UniProtKB-SubCell"/>
</dbReference>
<proteinExistence type="predicted"/>
<keyword evidence="12" id="KW-1133">Transmembrane helix</keyword>
<dbReference type="AlphaFoldDB" id="A0A1I7JVA9"/>
<keyword evidence="6" id="KW-0547">Nucleotide-binding</keyword>
<comment type="catalytic activity">
    <reaction evidence="1">
        <text>ATP + protein L-histidine = ADP + protein N-phospho-L-histidine.</text>
        <dbReference type="EC" id="2.7.13.3"/>
    </reaction>
</comment>
<evidence type="ECO:0000259" key="15">
    <source>
        <dbReference type="PROSITE" id="PS50112"/>
    </source>
</evidence>
<dbReference type="PROSITE" id="PS50112">
    <property type="entry name" value="PAS"/>
    <property type="match status" value="1"/>
</dbReference>
<dbReference type="GO" id="GO:0005524">
    <property type="term" value="F:ATP binding"/>
    <property type="evidence" value="ECO:0007669"/>
    <property type="project" value="UniProtKB-KW"/>
</dbReference>
<dbReference type="Pfam" id="PF02518">
    <property type="entry name" value="HATPase_c"/>
    <property type="match status" value="1"/>
</dbReference>
<feature type="domain" description="PAS" evidence="15">
    <location>
        <begin position="324"/>
        <end position="372"/>
    </location>
</feature>
<dbReference type="GO" id="GO:0009927">
    <property type="term" value="F:histidine phosphotransfer kinase activity"/>
    <property type="evidence" value="ECO:0007669"/>
    <property type="project" value="TreeGrafter"/>
</dbReference>
<dbReference type="Gene3D" id="3.30.450.20">
    <property type="entry name" value="PAS domain"/>
    <property type="match status" value="1"/>
</dbReference>
<dbReference type="EMBL" id="FPBO01000013">
    <property type="protein sequence ID" value="SFU89114.1"/>
    <property type="molecule type" value="Genomic_DNA"/>
</dbReference>
<evidence type="ECO:0000256" key="8">
    <source>
        <dbReference type="ARBA" id="ARBA00022840"/>
    </source>
</evidence>
<evidence type="ECO:0000256" key="4">
    <source>
        <dbReference type="ARBA" id="ARBA00022553"/>
    </source>
</evidence>
<dbReference type="SUPFAM" id="SSF55785">
    <property type="entry name" value="PYP-like sensor domain (PAS domain)"/>
    <property type="match status" value="1"/>
</dbReference>
<dbReference type="GO" id="GO:0000155">
    <property type="term" value="F:phosphorelay sensor kinase activity"/>
    <property type="evidence" value="ECO:0007669"/>
    <property type="project" value="InterPro"/>
</dbReference>
<dbReference type="CDD" id="cd00082">
    <property type="entry name" value="HisKA"/>
    <property type="match status" value="1"/>
</dbReference>
<feature type="domain" description="Histidine kinase" evidence="13">
    <location>
        <begin position="466"/>
        <end position="684"/>
    </location>
</feature>
<evidence type="ECO:0000259" key="14">
    <source>
        <dbReference type="PROSITE" id="PS50110"/>
    </source>
</evidence>
<dbReference type="SMART" id="SM00388">
    <property type="entry name" value="HisKA"/>
    <property type="match status" value="1"/>
</dbReference>
<feature type="transmembrane region" description="Helical" evidence="12">
    <location>
        <begin position="229"/>
        <end position="249"/>
    </location>
</feature>
<dbReference type="SUPFAM" id="SSF47384">
    <property type="entry name" value="Homodimeric domain of signal transducing histidine kinase"/>
    <property type="match status" value="1"/>
</dbReference>
<evidence type="ECO:0000256" key="9">
    <source>
        <dbReference type="ARBA" id="ARBA00023012"/>
    </source>
</evidence>
<feature type="transmembrane region" description="Helical" evidence="12">
    <location>
        <begin position="160"/>
        <end position="182"/>
    </location>
</feature>
<evidence type="ECO:0000259" key="13">
    <source>
        <dbReference type="PROSITE" id="PS50109"/>
    </source>
</evidence>
<dbReference type="EC" id="2.7.13.3" evidence="3"/>
<comment type="subcellular location">
    <subcellularLocation>
        <location evidence="2">Cell inner membrane</location>
        <topology evidence="2">Multi-pass membrane protein</topology>
    </subcellularLocation>
</comment>
<keyword evidence="7" id="KW-0418">Kinase</keyword>
<dbReference type="SMART" id="SM00387">
    <property type="entry name" value="HATPase_c"/>
    <property type="match status" value="1"/>
</dbReference>
<keyword evidence="10 12" id="KW-0472">Membrane</keyword>
<dbReference type="Pfam" id="PF00512">
    <property type="entry name" value="HisKA"/>
    <property type="match status" value="1"/>
</dbReference>
<accession>A0A1I7JVA9</accession>
<feature type="transmembrane region" description="Helical" evidence="12">
    <location>
        <begin position="84"/>
        <end position="104"/>
    </location>
</feature>
<feature type="transmembrane region" description="Helical" evidence="12">
    <location>
        <begin position="124"/>
        <end position="144"/>
    </location>
</feature>
<evidence type="ECO:0000256" key="5">
    <source>
        <dbReference type="ARBA" id="ARBA00022679"/>
    </source>
</evidence>
<evidence type="ECO:0000256" key="12">
    <source>
        <dbReference type="SAM" id="Phobius"/>
    </source>
</evidence>
<dbReference type="InterPro" id="IPR004358">
    <property type="entry name" value="Sig_transdc_His_kin-like_C"/>
</dbReference>
<dbReference type="InterPro" id="IPR003594">
    <property type="entry name" value="HATPase_dom"/>
</dbReference>
<gene>
    <name evidence="16" type="ORF">SAMN05216552_101350</name>
</gene>
<keyword evidence="17" id="KW-1185">Reference proteome</keyword>
<dbReference type="Gene3D" id="3.30.565.10">
    <property type="entry name" value="Histidine kinase-like ATPase, C-terminal domain"/>
    <property type="match status" value="1"/>
</dbReference>
<feature type="transmembrane region" description="Helical" evidence="12">
    <location>
        <begin position="255"/>
        <end position="277"/>
    </location>
</feature>
<keyword evidence="8" id="KW-0067">ATP-binding</keyword>
<dbReference type="PROSITE" id="PS50110">
    <property type="entry name" value="RESPONSE_REGULATORY"/>
    <property type="match status" value="1"/>
</dbReference>
<feature type="modified residue" description="4-aspartylphosphate" evidence="11">
    <location>
        <position position="765"/>
    </location>
</feature>
<evidence type="ECO:0000256" key="10">
    <source>
        <dbReference type="ARBA" id="ARBA00023136"/>
    </source>
</evidence>
<dbReference type="InterPro" id="IPR001789">
    <property type="entry name" value="Sig_transdc_resp-reg_receiver"/>
</dbReference>
<dbReference type="CDD" id="cd00130">
    <property type="entry name" value="PAS"/>
    <property type="match status" value="1"/>
</dbReference>
<keyword evidence="12" id="KW-0812">Transmembrane</keyword>
<dbReference type="RefSeq" id="WP_093556434.1">
    <property type="nucleotide sequence ID" value="NZ_FPBO01000013.1"/>
</dbReference>
<dbReference type="InterPro" id="IPR033424">
    <property type="entry name" value="MASE4"/>
</dbReference>
<dbReference type="Proteomes" id="UP000199391">
    <property type="component" value="Unassembled WGS sequence"/>
</dbReference>
<evidence type="ECO:0000256" key="6">
    <source>
        <dbReference type="ARBA" id="ARBA00022741"/>
    </source>
</evidence>
<dbReference type="PROSITE" id="PS50109">
    <property type="entry name" value="HIS_KIN"/>
    <property type="match status" value="1"/>
</dbReference>
<reference evidence="17" key="1">
    <citation type="submission" date="2016-10" db="EMBL/GenBank/DDBJ databases">
        <authorList>
            <person name="Varghese N."/>
            <person name="Submissions S."/>
        </authorList>
    </citation>
    <scope>NUCLEOTIDE SEQUENCE [LARGE SCALE GENOMIC DNA]</scope>
    <source>
        <strain evidence="17">CGMCC 1.11014</strain>
    </source>
</reference>
<name>A0A1I7JVA9_9BURK</name>
<keyword evidence="5" id="KW-0808">Transferase</keyword>
<keyword evidence="9" id="KW-0902">Two-component regulatory system</keyword>
<dbReference type="InterPro" id="IPR000014">
    <property type="entry name" value="PAS"/>
</dbReference>
<dbReference type="Gene3D" id="3.40.50.2300">
    <property type="match status" value="1"/>
</dbReference>
<dbReference type="Pfam" id="PF00989">
    <property type="entry name" value="PAS"/>
    <property type="match status" value="1"/>
</dbReference>
<evidence type="ECO:0000313" key="16">
    <source>
        <dbReference type="EMBL" id="SFU89114.1"/>
    </source>
</evidence>
<dbReference type="InterPro" id="IPR005467">
    <property type="entry name" value="His_kinase_dom"/>
</dbReference>
<dbReference type="PRINTS" id="PR00344">
    <property type="entry name" value="BCTRLSENSOR"/>
</dbReference>
<evidence type="ECO:0000313" key="17">
    <source>
        <dbReference type="Proteomes" id="UP000199391"/>
    </source>
</evidence>
<evidence type="ECO:0000256" key="1">
    <source>
        <dbReference type="ARBA" id="ARBA00000085"/>
    </source>
</evidence>
<dbReference type="InterPro" id="IPR036097">
    <property type="entry name" value="HisK_dim/P_sf"/>
</dbReference>
<dbReference type="STRING" id="1035707.SAMN05216552_101350"/>
<dbReference type="OrthoDB" id="5519028at2"/>
<dbReference type="InterPro" id="IPR013767">
    <property type="entry name" value="PAS_fold"/>
</dbReference>
<feature type="domain" description="Response regulatory" evidence="14">
    <location>
        <begin position="715"/>
        <end position="832"/>
    </location>
</feature>
<evidence type="ECO:0000256" key="3">
    <source>
        <dbReference type="ARBA" id="ARBA00012438"/>
    </source>
</evidence>
<dbReference type="SMART" id="SM00448">
    <property type="entry name" value="REC"/>
    <property type="match status" value="1"/>
</dbReference>
<feature type="transmembrane region" description="Helical" evidence="12">
    <location>
        <begin position="56"/>
        <end position="77"/>
    </location>
</feature>
<dbReference type="Pfam" id="PF00072">
    <property type="entry name" value="Response_reg"/>
    <property type="match status" value="1"/>
</dbReference>
<dbReference type="FunFam" id="3.30.565.10:FF:000006">
    <property type="entry name" value="Sensor histidine kinase WalK"/>
    <property type="match status" value="1"/>
</dbReference>